<comment type="caution">
    <text evidence="16">The sequence shown here is derived from an EMBL/GenBank/DDBJ whole genome shotgun (WGS) entry which is preliminary data.</text>
</comment>
<keyword evidence="7" id="KW-0156">Chromatin regulator</keyword>
<evidence type="ECO:0000256" key="10">
    <source>
        <dbReference type="ARBA" id="ARBA00047571"/>
    </source>
</evidence>
<keyword evidence="17" id="KW-1185">Reference proteome</keyword>
<keyword evidence="6" id="KW-0949">S-adenosyl-L-methionine</keyword>
<dbReference type="PROSITE" id="PS50280">
    <property type="entry name" value="SET"/>
    <property type="match status" value="1"/>
</dbReference>
<feature type="compositionally biased region" description="Low complexity" evidence="13">
    <location>
        <begin position="75"/>
        <end position="88"/>
    </location>
</feature>
<comment type="catalytic activity">
    <reaction evidence="12">
        <text>N(6),N(6)-dimethyl-L-lysyl(4)-[histone H3] + S-adenosyl-L-methionine = N(6),N(6),N(6)-trimethyl-L-lysyl(4)-[histone H3] + S-adenosyl-L-homocysteine + H(+)</text>
        <dbReference type="Rhea" id="RHEA:60272"/>
        <dbReference type="Rhea" id="RHEA-COMP:15537"/>
        <dbReference type="Rhea" id="RHEA-COMP:15540"/>
        <dbReference type="ChEBI" id="CHEBI:15378"/>
        <dbReference type="ChEBI" id="CHEBI:57856"/>
        <dbReference type="ChEBI" id="CHEBI:59789"/>
        <dbReference type="ChEBI" id="CHEBI:61961"/>
        <dbReference type="ChEBI" id="CHEBI:61976"/>
    </reaction>
</comment>
<dbReference type="SMART" id="SM00508">
    <property type="entry name" value="PostSET"/>
    <property type="match status" value="1"/>
</dbReference>
<dbReference type="GO" id="GO:0048188">
    <property type="term" value="C:Set1C/COMPASS complex"/>
    <property type="evidence" value="ECO:0007669"/>
    <property type="project" value="TreeGrafter"/>
</dbReference>
<evidence type="ECO:0000259" key="15">
    <source>
        <dbReference type="PROSITE" id="PS50868"/>
    </source>
</evidence>
<evidence type="ECO:0000256" key="4">
    <source>
        <dbReference type="ARBA" id="ARBA00022603"/>
    </source>
</evidence>
<dbReference type="SMART" id="SM00317">
    <property type="entry name" value="SET"/>
    <property type="match status" value="1"/>
</dbReference>
<evidence type="ECO:0000256" key="12">
    <source>
        <dbReference type="ARBA" id="ARBA00049129"/>
    </source>
</evidence>
<feature type="compositionally biased region" description="Basic and acidic residues" evidence="13">
    <location>
        <begin position="1"/>
        <end position="13"/>
    </location>
</feature>
<evidence type="ECO:0000256" key="5">
    <source>
        <dbReference type="ARBA" id="ARBA00022679"/>
    </source>
</evidence>
<protein>
    <recommendedName>
        <fullName evidence="3">Histone-lysine N-methyltransferase, H3 lysine-4 specific</fullName>
        <ecNumber evidence="2">2.1.1.354</ecNumber>
    </recommendedName>
    <alternativeName>
        <fullName evidence="9">SET domain-containing protein 1</fullName>
    </alternativeName>
</protein>
<comment type="catalytic activity">
    <reaction evidence="10">
        <text>L-lysyl(4)-[histone H3] + 3 S-adenosyl-L-methionine = N(6),N(6),N(6)-trimethyl-L-lysyl(4)-[histone H3] + 3 S-adenosyl-L-homocysteine + 3 H(+)</text>
        <dbReference type="Rhea" id="RHEA:60260"/>
        <dbReference type="Rhea" id="RHEA-COMP:15537"/>
        <dbReference type="Rhea" id="RHEA-COMP:15547"/>
        <dbReference type="ChEBI" id="CHEBI:15378"/>
        <dbReference type="ChEBI" id="CHEBI:29969"/>
        <dbReference type="ChEBI" id="CHEBI:57856"/>
        <dbReference type="ChEBI" id="CHEBI:59789"/>
        <dbReference type="ChEBI" id="CHEBI:61961"/>
        <dbReference type="EC" id="2.1.1.354"/>
    </reaction>
</comment>
<keyword evidence="4" id="KW-0489">Methyltransferase</keyword>
<comment type="catalytic activity">
    <reaction evidence="11">
        <text>N(6)-methyl-L-lysyl(4)-[histone H3] + S-adenosyl-L-methionine = N(6),N(6)-dimethyl-L-lysyl(4)-[histone H3] + S-adenosyl-L-homocysteine + H(+)</text>
        <dbReference type="Rhea" id="RHEA:60268"/>
        <dbReference type="Rhea" id="RHEA-COMP:15540"/>
        <dbReference type="Rhea" id="RHEA-COMP:15543"/>
        <dbReference type="ChEBI" id="CHEBI:15378"/>
        <dbReference type="ChEBI" id="CHEBI:57856"/>
        <dbReference type="ChEBI" id="CHEBI:59789"/>
        <dbReference type="ChEBI" id="CHEBI:61929"/>
        <dbReference type="ChEBI" id="CHEBI:61976"/>
    </reaction>
</comment>
<dbReference type="PANTHER" id="PTHR45814">
    <property type="entry name" value="HISTONE-LYSINE N-METHYLTRANSFERASE SETD1"/>
    <property type="match status" value="1"/>
</dbReference>
<accession>A0A8K0JGD8</accession>
<dbReference type="AlphaFoldDB" id="A0A8K0JGD8"/>
<dbReference type="SUPFAM" id="SSF82199">
    <property type="entry name" value="SET domain"/>
    <property type="match status" value="1"/>
</dbReference>
<dbReference type="InterPro" id="IPR003616">
    <property type="entry name" value="Post-SET_dom"/>
</dbReference>
<gene>
    <name evidence="16" type="ORF">FFLO_05912</name>
</gene>
<evidence type="ECO:0000256" key="3">
    <source>
        <dbReference type="ARBA" id="ARBA00015839"/>
    </source>
</evidence>
<evidence type="ECO:0000259" key="14">
    <source>
        <dbReference type="PROSITE" id="PS50280"/>
    </source>
</evidence>
<dbReference type="GO" id="GO:0140999">
    <property type="term" value="F:histone H3K4 trimethyltransferase activity"/>
    <property type="evidence" value="ECO:0007669"/>
    <property type="project" value="UniProtKB-EC"/>
</dbReference>
<dbReference type="Pfam" id="PF00856">
    <property type="entry name" value="SET"/>
    <property type="match status" value="1"/>
</dbReference>
<dbReference type="InterPro" id="IPR024657">
    <property type="entry name" value="COMPASS_Set1_N-SET"/>
</dbReference>
<evidence type="ECO:0000256" key="2">
    <source>
        <dbReference type="ARBA" id="ARBA00012182"/>
    </source>
</evidence>
<name>A0A8K0JGD8_9TREE</name>
<dbReference type="InterPro" id="IPR046341">
    <property type="entry name" value="SET_dom_sf"/>
</dbReference>
<proteinExistence type="predicted"/>
<evidence type="ECO:0000313" key="17">
    <source>
        <dbReference type="Proteomes" id="UP000812966"/>
    </source>
</evidence>
<evidence type="ECO:0000256" key="9">
    <source>
        <dbReference type="ARBA" id="ARBA00030093"/>
    </source>
</evidence>
<dbReference type="Proteomes" id="UP000812966">
    <property type="component" value="Unassembled WGS sequence"/>
</dbReference>
<feature type="region of interest" description="Disordered" evidence="13">
    <location>
        <begin position="64"/>
        <end position="88"/>
    </location>
</feature>
<dbReference type="InterPro" id="IPR044570">
    <property type="entry name" value="Set1-like"/>
</dbReference>
<dbReference type="EC" id="2.1.1.354" evidence="2"/>
<evidence type="ECO:0000256" key="8">
    <source>
        <dbReference type="ARBA" id="ARBA00023242"/>
    </source>
</evidence>
<dbReference type="EMBL" id="JABELV010000166">
    <property type="protein sequence ID" value="KAG7528813.1"/>
    <property type="molecule type" value="Genomic_DNA"/>
</dbReference>
<organism evidence="16 17">
    <name type="scientific">Filobasidium floriforme</name>
    <dbReference type="NCBI Taxonomy" id="5210"/>
    <lineage>
        <taxon>Eukaryota</taxon>
        <taxon>Fungi</taxon>
        <taxon>Dikarya</taxon>
        <taxon>Basidiomycota</taxon>
        <taxon>Agaricomycotina</taxon>
        <taxon>Tremellomycetes</taxon>
        <taxon>Filobasidiales</taxon>
        <taxon>Filobasidiaceae</taxon>
        <taxon>Filobasidium</taxon>
    </lineage>
</organism>
<feature type="region of interest" description="Disordered" evidence="13">
    <location>
        <begin position="1"/>
        <end position="26"/>
    </location>
</feature>
<evidence type="ECO:0000256" key="7">
    <source>
        <dbReference type="ARBA" id="ARBA00022853"/>
    </source>
</evidence>
<dbReference type="PANTHER" id="PTHR45814:SF2">
    <property type="entry name" value="HISTONE-LYSINE N-METHYLTRANSFERASE SETD1"/>
    <property type="match status" value="1"/>
</dbReference>
<dbReference type="GO" id="GO:0032259">
    <property type="term" value="P:methylation"/>
    <property type="evidence" value="ECO:0007669"/>
    <property type="project" value="UniProtKB-KW"/>
</dbReference>
<dbReference type="PROSITE" id="PS50868">
    <property type="entry name" value="POST_SET"/>
    <property type="match status" value="1"/>
</dbReference>
<keyword evidence="5" id="KW-0808">Transferase</keyword>
<evidence type="ECO:0000256" key="1">
    <source>
        <dbReference type="ARBA" id="ARBA00004123"/>
    </source>
</evidence>
<feature type="domain" description="Post-SET" evidence="15">
    <location>
        <begin position="250"/>
        <end position="266"/>
    </location>
</feature>
<dbReference type="InterPro" id="IPR001214">
    <property type="entry name" value="SET_dom"/>
</dbReference>
<comment type="subcellular location">
    <subcellularLocation>
        <location evidence="1">Nucleus</location>
    </subcellularLocation>
</comment>
<evidence type="ECO:0000256" key="6">
    <source>
        <dbReference type="ARBA" id="ARBA00022691"/>
    </source>
</evidence>
<dbReference type="Pfam" id="PF11764">
    <property type="entry name" value="N-SET"/>
    <property type="match status" value="1"/>
</dbReference>
<dbReference type="Gene3D" id="2.170.270.10">
    <property type="entry name" value="SET domain"/>
    <property type="match status" value="1"/>
</dbReference>
<reference evidence="16" key="1">
    <citation type="submission" date="2020-04" db="EMBL/GenBank/DDBJ databases">
        <title>Analysis of mating type loci in Filobasidium floriforme.</title>
        <authorList>
            <person name="Nowrousian M."/>
        </authorList>
    </citation>
    <scope>NUCLEOTIDE SEQUENCE</scope>
    <source>
        <strain evidence="16">CBS 6242</strain>
    </source>
</reference>
<feature type="domain" description="SET" evidence="14">
    <location>
        <begin position="125"/>
        <end position="242"/>
    </location>
</feature>
<evidence type="ECO:0000313" key="16">
    <source>
        <dbReference type="EMBL" id="KAG7528813.1"/>
    </source>
</evidence>
<dbReference type="SMART" id="SM01291">
    <property type="entry name" value="N-SET"/>
    <property type="match status" value="1"/>
</dbReference>
<sequence>MLPEEAARLREEAAVAGEPVDEEEDEEGYIHPAGCARAHGYYKVSEVAKSAYLPQRNRAIVEVDQPAGNSGGNGNNASNNNNAVASSRSARVATRRFVQGMEQSKKAADADSDVFAFNQLRTRKKQLKFQRSPIHDWGLYAVESITAGEMVIEYVGEVIRAQVADIREKWYEKIGIGSSYLFRVDDDAVVDATKKGSMARLINHCCTPNCTAKIITINGEKKIVIYAKTSILPGDEITYDYHFPIESPENKVICLCGSPRCRGFLN</sequence>
<evidence type="ECO:0000256" key="11">
    <source>
        <dbReference type="ARBA" id="ARBA00047583"/>
    </source>
</evidence>
<evidence type="ECO:0000256" key="13">
    <source>
        <dbReference type="SAM" id="MobiDB-lite"/>
    </source>
</evidence>
<keyword evidence="8" id="KW-0539">Nucleus</keyword>